<protein>
    <recommendedName>
        <fullName evidence="3">Phage portal protein</fullName>
    </recommendedName>
</protein>
<evidence type="ECO:0000313" key="1">
    <source>
        <dbReference type="EMBL" id="BDR80686.1"/>
    </source>
</evidence>
<accession>A0ABC8EBT0</accession>
<dbReference type="EMBL" id="AP026818">
    <property type="protein sequence ID" value="BDR80686.1"/>
    <property type="molecule type" value="Genomic_DNA"/>
</dbReference>
<evidence type="ECO:0008006" key="3">
    <source>
        <dbReference type="Google" id="ProtNLM"/>
    </source>
</evidence>
<dbReference type="InterPro" id="IPR035915">
    <property type="entry name" value="Plakin_repeat_sf"/>
</dbReference>
<dbReference type="Proteomes" id="UP001321763">
    <property type="component" value="Chromosome"/>
</dbReference>
<sequence length="58" mass="6310">MKTQMESLAKAVNNGIYTPNEARNYLDMPTAQGGDALLVNGNYMPIEMAGEQYKKGGN</sequence>
<proteinExistence type="predicted"/>
<evidence type="ECO:0000313" key="2">
    <source>
        <dbReference type="Proteomes" id="UP001321763"/>
    </source>
</evidence>
<dbReference type="AlphaFoldDB" id="A0ABC8EBT0"/>
<gene>
    <name evidence="1" type="ORF">K234311028_09320</name>
</gene>
<organism evidence="1 2">
    <name type="scientific">Clostridium tetani</name>
    <dbReference type="NCBI Taxonomy" id="1513"/>
    <lineage>
        <taxon>Bacteria</taxon>
        <taxon>Bacillati</taxon>
        <taxon>Bacillota</taxon>
        <taxon>Clostridia</taxon>
        <taxon>Eubacteriales</taxon>
        <taxon>Clostridiaceae</taxon>
        <taxon>Clostridium</taxon>
    </lineage>
</organism>
<name>A0ABC8EBT0_CLOTA</name>
<dbReference type="SUPFAM" id="SSF75399">
    <property type="entry name" value="Plakin repeat"/>
    <property type="match status" value="1"/>
</dbReference>
<reference evidence="1 2" key="1">
    <citation type="submission" date="2022-09" db="EMBL/GenBank/DDBJ databases">
        <title>complete genome sequences of Clostridium tetani str. KHSU-234311-028 isolated from soil.</title>
        <authorList>
            <person name="Sekizuka T."/>
            <person name="Shitada C."/>
            <person name="Takahashi M."/>
            <person name="Kuroda M."/>
        </authorList>
    </citation>
    <scope>NUCLEOTIDE SEQUENCE [LARGE SCALE GENOMIC DNA]</scope>
    <source>
        <strain evidence="1 2">KHSU-234311-028</strain>
    </source>
</reference>